<feature type="region of interest" description="Disordered" evidence="11">
    <location>
        <begin position="84"/>
        <end position="108"/>
    </location>
</feature>
<dbReference type="STRING" id="686340.Metal_1325"/>
<accession>H8GJD3</accession>
<dbReference type="PANTHER" id="PTHR33162:SF1">
    <property type="entry name" value="SEC-INDEPENDENT PROTEIN TRANSLOCASE PROTEIN TATA, CHLOROPLASTIC"/>
    <property type="match status" value="1"/>
</dbReference>
<keyword evidence="2 9" id="KW-0813">Transport</keyword>
<dbReference type="HAMAP" id="MF_00237">
    <property type="entry name" value="TatB"/>
    <property type="match status" value="1"/>
</dbReference>
<sequence>MFEIGFSEIVMVGLVSLLVIGPERLPKVARVAGYWIGKTRRMIAAAKAEISAELHAEEMRQALQEQDDLKELQNLIDETRGAARSFPSSLESLPQDSLKPDAEQHHEK</sequence>
<keyword evidence="7 9" id="KW-0811">Translocation</keyword>
<dbReference type="eggNOG" id="COG1826">
    <property type="taxonomic scope" value="Bacteria"/>
</dbReference>
<gene>
    <name evidence="9" type="primary">tatB</name>
    <name evidence="12" type="ORF">Metal_1325</name>
</gene>
<dbReference type="InterPro" id="IPR018448">
    <property type="entry name" value="TatB"/>
</dbReference>
<keyword evidence="6 9" id="KW-1133">Transmembrane helix</keyword>
<evidence type="ECO:0000256" key="2">
    <source>
        <dbReference type="ARBA" id="ARBA00022448"/>
    </source>
</evidence>
<dbReference type="InterPro" id="IPR003369">
    <property type="entry name" value="TatA/B/E"/>
</dbReference>
<evidence type="ECO:0000256" key="3">
    <source>
        <dbReference type="ARBA" id="ARBA00022475"/>
    </source>
</evidence>
<dbReference type="PANTHER" id="PTHR33162">
    <property type="entry name" value="SEC-INDEPENDENT PROTEIN TRANSLOCASE PROTEIN TATA, CHLOROPLASTIC"/>
    <property type="match status" value="1"/>
</dbReference>
<comment type="subunit">
    <text evidence="9">The Tat system comprises two distinct complexes: a TatABC complex, containing multiple copies of TatA, TatB and TatC subunits, and a separate TatA complex, containing only TatA subunits. Substrates initially bind to the TatABC complex, which probably triggers association of the separate TatA complex to form the active translocon.</text>
</comment>
<keyword evidence="10" id="KW-0175">Coiled coil</keyword>
<keyword evidence="5 9" id="KW-0653">Protein transport</keyword>
<dbReference type="PRINTS" id="PR01506">
    <property type="entry name" value="TATBPROTEIN"/>
</dbReference>
<dbReference type="GO" id="GO:0008320">
    <property type="term" value="F:protein transmembrane transporter activity"/>
    <property type="evidence" value="ECO:0007669"/>
    <property type="project" value="UniProtKB-UniRule"/>
</dbReference>
<evidence type="ECO:0000256" key="10">
    <source>
        <dbReference type="SAM" id="Coils"/>
    </source>
</evidence>
<evidence type="ECO:0000256" key="9">
    <source>
        <dbReference type="HAMAP-Rule" id="MF_00237"/>
    </source>
</evidence>
<evidence type="ECO:0000256" key="1">
    <source>
        <dbReference type="ARBA" id="ARBA00004167"/>
    </source>
</evidence>
<comment type="subcellular location">
    <subcellularLocation>
        <location evidence="9">Cell membrane</location>
        <topology evidence="9">Single-pass membrane protein</topology>
    </subcellularLocation>
    <subcellularLocation>
        <location evidence="1">Membrane</location>
        <topology evidence="1">Single-pass membrane protein</topology>
    </subcellularLocation>
</comment>
<dbReference type="AlphaFoldDB" id="H8GJD3"/>
<organism evidence="12 13">
    <name type="scientific">Methylomicrobium album BG8</name>
    <dbReference type="NCBI Taxonomy" id="686340"/>
    <lineage>
        <taxon>Bacteria</taxon>
        <taxon>Pseudomonadati</taxon>
        <taxon>Pseudomonadota</taxon>
        <taxon>Gammaproteobacteria</taxon>
        <taxon>Methylococcales</taxon>
        <taxon>Methylococcaceae</taxon>
        <taxon>Methylomicrobium</taxon>
    </lineage>
</organism>
<evidence type="ECO:0000256" key="7">
    <source>
        <dbReference type="ARBA" id="ARBA00023010"/>
    </source>
</evidence>
<dbReference type="GO" id="GO:0033281">
    <property type="term" value="C:TAT protein transport complex"/>
    <property type="evidence" value="ECO:0007669"/>
    <property type="project" value="UniProtKB-UniRule"/>
</dbReference>
<evidence type="ECO:0000256" key="11">
    <source>
        <dbReference type="SAM" id="MobiDB-lite"/>
    </source>
</evidence>
<reference evidence="12 13" key="1">
    <citation type="journal article" date="2013" name="Genome Announc.">
        <title>Genome Sequence of the Obligate Gammaproteobacterial Methanotroph Methylomicrobium album Strain BG8.</title>
        <authorList>
            <person name="Kits K.D."/>
            <person name="Kalyuzhnaya M.G."/>
            <person name="Klotz M.G."/>
            <person name="Jetten M.S."/>
            <person name="Op den Camp H.J."/>
            <person name="Vuilleumier S."/>
            <person name="Bringel F."/>
            <person name="Dispirito A.A."/>
            <person name="Murrell J.C."/>
            <person name="Bruce D."/>
            <person name="Cheng J.F."/>
            <person name="Copeland A."/>
            <person name="Goodwin L."/>
            <person name="Hauser L."/>
            <person name="Lajus A."/>
            <person name="Land M.L."/>
            <person name="Lapidus A."/>
            <person name="Lucas S."/>
            <person name="Medigue C."/>
            <person name="Pitluck S."/>
            <person name="Woyke T."/>
            <person name="Zeytun A."/>
            <person name="Stein L.Y."/>
        </authorList>
    </citation>
    <scope>NUCLEOTIDE SEQUENCE [LARGE SCALE GENOMIC DNA]</scope>
    <source>
        <strain evidence="12 13">BG8</strain>
    </source>
</reference>
<dbReference type="NCBIfam" id="TIGR01410">
    <property type="entry name" value="tatB"/>
    <property type="match status" value="1"/>
</dbReference>
<feature type="coiled-coil region" evidence="10">
    <location>
        <begin position="45"/>
        <end position="82"/>
    </location>
</feature>
<dbReference type="Pfam" id="PF02416">
    <property type="entry name" value="TatA_B_E"/>
    <property type="match status" value="1"/>
</dbReference>
<evidence type="ECO:0000256" key="4">
    <source>
        <dbReference type="ARBA" id="ARBA00022692"/>
    </source>
</evidence>
<dbReference type="RefSeq" id="WP_005370761.1">
    <property type="nucleotide sequence ID" value="NZ_CM001475.1"/>
</dbReference>
<dbReference type="Proteomes" id="UP000005090">
    <property type="component" value="Chromosome"/>
</dbReference>
<keyword evidence="13" id="KW-1185">Reference proteome</keyword>
<evidence type="ECO:0000256" key="5">
    <source>
        <dbReference type="ARBA" id="ARBA00022927"/>
    </source>
</evidence>
<comment type="similarity">
    <text evidence="9">Belongs to the TatB family.</text>
</comment>
<comment type="function">
    <text evidence="9">Part of the twin-arginine translocation (Tat) system that transports large folded proteins containing a characteristic twin-arginine motif in their signal peptide across membranes. Together with TatC, TatB is part of a receptor directly interacting with Tat signal peptides. TatB may form an oligomeric binding site that transiently accommodates folded Tat precursor proteins before their translocation.</text>
</comment>
<feature type="compositionally biased region" description="Polar residues" evidence="11">
    <location>
        <begin position="86"/>
        <end position="95"/>
    </location>
</feature>
<feature type="compositionally biased region" description="Basic and acidic residues" evidence="11">
    <location>
        <begin position="98"/>
        <end position="108"/>
    </location>
</feature>
<evidence type="ECO:0000256" key="8">
    <source>
        <dbReference type="ARBA" id="ARBA00023136"/>
    </source>
</evidence>
<keyword evidence="4 9" id="KW-0812">Transmembrane</keyword>
<keyword evidence="8 9" id="KW-0472">Membrane</keyword>
<evidence type="ECO:0000313" key="13">
    <source>
        <dbReference type="Proteomes" id="UP000005090"/>
    </source>
</evidence>
<dbReference type="GO" id="GO:0043953">
    <property type="term" value="P:protein transport by the Tat complex"/>
    <property type="evidence" value="ECO:0007669"/>
    <property type="project" value="UniProtKB-UniRule"/>
</dbReference>
<evidence type="ECO:0000256" key="6">
    <source>
        <dbReference type="ARBA" id="ARBA00022989"/>
    </source>
</evidence>
<dbReference type="Gene3D" id="1.20.5.3310">
    <property type="match status" value="1"/>
</dbReference>
<evidence type="ECO:0000313" key="12">
    <source>
        <dbReference type="EMBL" id="EIC29123.1"/>
    </source>
</evidence>
<dbReference type="HOGENOM" id="CLU_086034_1_1_6"/>
<proteinExistence type="inferred from homology"/>
<name>H8GJD3_METAL</name>
<keyword evidence="3 9" id="KW-1003">Cell membrane</keyword>
<dbReference type="EMBL" id="CM001475">
    <property type="protein sequence ID" value="EIC29123.1"/>
    <property type="molecule type" value="Genomic_DNA"/>
</dbReference>
<protein>
    <recommendedName>
        <fullName evidence="9">Sec-independent protein translocase protein TatB</fullName>
    </recommendedName>
</protein>